<feature type="region of interest" description="Disordered" evidence="1">
    <location>
        <begin position="57"/>
        <end position="87"/>
    </location>
</feature>
<dbReference type="Proteomes" id="UP001295469">
    <property type="component" value="Chromosome A03"/>
</dbReference>
<reference evidence="2" key="1">
    <citation type="submission" date="2021-01" db="EMBL/GenBank/DDBJ databases">
        <authorList>
            <consortium name="Genoscope - CEA"/>
            <person name="William W."/>
        </authorList>
    </citation>
    <scope>NUCLEOTIDE SEQUENCE</scope>
</reference>
<dbReference type="EMBL" id="HG994357">
    <property type="protein sequence ID" value="CAF2127390.1"/>
    <property type="molecule type" value="Genomic_DNA"/>
</dbReference>
<proteinExistence type="predicted"/>
<dbReference type="AlphaFoldDB" id="A0A816VSM1"/>
<name>A0A816VSM1_BRANA</name>
<sequence>MLTQKRRNWLCVLAKLMRERKSEALYFSSSMCRYKGCFSLRIEEHAKFHNSYYRKRKNSGGMVEKDVDGESSGGKDLNNIGGSKDLE</sequence>
<accession>A0A816VSM1</accession>
<organism evidence="2">
    <name type="scientific">Brassica napus</name>
    <name type="common">Rape</name>
    <dbReference type="NCBI Taxonomy" id="3708"/>
    <lineage>
        <taxon>Eukaryota</taxon>
        <taxon>Viridiplantae</taxon>
        <taxon>Streptophyta</taxon>
        <taxon>Embryophyta</taxon>
        <taxon>Tracheophyta</taxon>
        <taxon>Spermatophyta</taxon>
        <taxon>Magnoliopsida</taxon>
        <taxon>eudicotyledons</taxon>
        <taxon>Gunneridae</taxon>
        <taxon>Pentapetalae</taxon>
        <taxon>rosids</taxon>
        <taxon>malvids</taxon>
        <taxon>Brassicales</taxon>
        <taxon>Brassicaceae</taxon>
        <taxon>Brassiceae</taxon>
        <taxon>Brassica</taxon>
    </lineage>
</organism>
<protein>
    <submittedName>
        <fullName evidence="2">(rape) hypothetical protein</fullName>
    </submittedName>
</protein>
<evidence type="ECO:0000256" key="1">
    <source>
        <dbReference type="SAM" id="MobiDB-lite"/>
    </source>
</evidence>
<gene>
    <name evidence="2" type="ORF">DARMORV10_A03P37960.1</name>
</gene>
<evidence type="ECO:0000313" key="2">
    <source>
        <dbReference type="EMBL" id="CAF2127390.1"/>
    </source>
</evidence>